<organism evidence="3 4">
    <name type="scientific">Grifola frondosa</name>
    <name type="common">Maitake</name>
    <name type="synonym">Polyporus frondosus</name>
    <dbReference type="NCBI Taxonomy" id="5627"/>
    <lineage>
        <taxon>Eukaryota</taxon>
        <taxon>Fungi</taxon>
        <taxon>Dikarya</taxon>
        <taxon>Basidiomycota</taxon>
        <taxon>Agaricomycotina</taxon>
        <taxon>Agaricomycetes</taxon>
        <taxon>Polyporales</taxon>
        <taxon>Grifolaceae</taxon>
        <taxon>Grifola</taxon>
    </lineage>
</organism>
<accession>A0A1C7LVC3</accession>
<keyword evidence="4" id="KW-1185">Reference proteome</keyword>
<name>A0A1C7LVC3_GRIFR</name>
<evidence type="ECO:0000313" key="3">
    <source>
        <dbReference type="EMBL" id="OBZ68602.1"/>
    </source>
</evidence>
<dbReference type="Pfam" id="PF08881">
    <property type="entry name" value="CVNH"/>
    <property type="match status" value="1"/>
</dbReference>
<proteinExistence type="predicted"/>
<feature type="domain" description="Cyanovirin-N" evidence="2">
    <location>
        <begin position="47"/>
        <end position="94"/>
    </location>
</feature>
<feature type="chain" id="PRO_5008888794" description="Cyanovirin-N domain-containing protein" evidence="1">
    <location>
        <begin position="23"/>
        <end position="99"/>
    </location>
</feature>
<keyword evidence="1" id="KW-0732">Signal</keyword>
<feature type="signal peptide" evidence="1">
    <location>
        <begin position="1"/>
        <end position="22"/>
    </location>
</feature>
<evidence type="ECO:0000259" key="2">
    <source>
        <dbReference type="Pfam" id="PF08881"/>
    </source>
</evidence>
<dbReference type="InterPro" id="IPR036673">
    <property type="entry name" value="Cyanovirin-N_sf"/>
</dbReference>
<reference evidence="3 4" key="1">
    <citation type="submission" date="2016-03" db="EMBL/GenBank/DDBJ databases">
        <title>Whole genome sequencing of Grifola frondosa 9006-11.</title>
        <authorList>
            <person name="Min B."/>
            <person name="Park H."/>
            <person name="Kim J.-G."/>
            <person name="Cho H."/>
            <person name="Oh Y.-L."/>
            <person name="Kong W.-S."/>
            <person name="Choi I.-G."/>
        </authorList>
    </citation>
    <scope>NUCLEOTIDE SEQUENCE [LARGE SCALE GENOMIC DNA]</scope>
    <source>
        <strain evidence="3 4">9006-11</strain>
    </source>
</reference>
<sequence length="99" mass="10435">MQLSFFSTISLSIIVASGLVAAREQNGAVLALYISRILHSLVIVVDFAATCGGFSLADGRFLFATCENFAGTGSDSTSIDLNECVENFAGTLECALKYV</sequence>
<evidence type="ECO:0000313" key="4">
    <source>
        <dbReference type="Proteomes" id="UP000092993"/>
    </source>
</evidence>
<comment type="caution">
    <text evidence="3">The sequence shown here is derived from an EMBL/GenBank/DDBJ whole genome shotgun (WGS) entry which is preliminary data.</text>
</comment>
<dbReference type="Proteomes" id="UP000092993">
    <property type="component" value="Unassembled WGS sequence"/>
</dbReference>
<dbReference type="InterPro" id="IPR011058">
    <property type="entry name" value="Cyanovirin-N"/>
</dbReference>
<evidence type="ECO:0000256" key="1">
    <source>
        <dbReference type="SAM" id="SignalP"/>
    </source>
</evidence>
<dbReference type="OrthoDB" id="3068152at2759"/>
<gene>
    <name evidence="3" type="ORF">A0H81_11518</name>
</gene>
<protein>
    <recommendedName>
        <fullName evidence="2">Cyanovirin-N domain-containing protein</fullName>
    </recommendedName>
</protein>
<dbReference type="Gene3D" id="2.30.60.10">
    <property type="entry name" value="Cyanovirin-N"/>
    <property type="match status" value="1"/>
</dbReference>
<dbReference type="AlphaFoldDB" id="A0A1C7LVC3"/>
<dbReference type="SUPFAM" id="SSF51322">
    <property type="entry name" value="Cyanovirin-N"/>
    <property type="match status" value="1"/>
</dbReference>
<dbReference type="EMBL" id="LUGG01000020">
    <property type="protein sequence ID" value="OBZ68602.1"/>
    <property type="molecule type" value="Genomic_DNA"/>
</dbReference>